<evidence type="ECO:0000256" key="1">
    <source>
        <dbReference type="SAM" id="SignalP"/>
    </source>
</evidence>
<protein>
    <submittedName>
        <fullName evidence="2">Surface-anchored protein</fullName>
    </submittedName>
</protein>
<feature type="signal peptide" evidence="1">
    <location>
        <begin position="1"/>
        <end position="26"/>
    </location>
</feature>
<keyword evidence="1" id="KW-0732">Signal</keyword>
<dbReference type="NCBIfam" id="NF038134">
    <property type="entry name" value="choice_anch_M"/>
    <property type="match status" value="1"/>
</dbReference>
<gene>
    <name evidence="2" type="ORF">J2S44_000536</name>
</gene>
<evidence type="ECO:0000313" key="2">
    <source>
        <dbReference type="EMBL" id="MDR7320286.1"/>
    </source>
</evidence>
<dbReference type="AlphaFoldDB" id="A0AAE3ZKB7"/>
<reference evidence="2 3" key="1">
    <citation type="submission" date="2023-07" db="EMBL/GenBank/DDBJ databases">
        <title>Sequencing the genomes of 1000 actinobacteria strains.</title>
        <authorList>
            <person name="Klenk H.-P."/>
        </authorList>
    </citation>
    <scope>NUCLEOTIDE SEQUENCE [LARGE SCALE GENOMIC DNA]</scope>
    <source>
        <strain evidence="2 3">DSM 44711</strain>
    </source>
</reference>
<keyword evidence="3" id="KW-1185">Reference proteome</keyword>
<dbReference type="InterPro" id="IPR006311">
    <property type="entry name" value="TAT_signal"/>
</dbReference>
<dbReference type="RefSeq" id="WP_310408720.1">
    <property type="nucleotide sequence ID" value="NZ_JAVDYC010000001.1"/>
</dbReference>
<dbReference type="EMBL" id="JAVDYC010000001">
    <property type="protein sequence ID" value="MDR7320286.1"/>
    <property type="molecule type" value="Genomic_DNA"/>
</dbReference>
<feature type="chain" id="PRO_5042252056" evidence="1">
    <location>
        <begin position="27"/>
        <end position="588"/>
    </location>
</feature>
<dbReference type="PROSITE" id="PS51318">
    <property type="entry name" value="TAT"/>
    <property type="match status" value="1"/>
</dbReference>
<sequence length="588" mass="61192">MFRTRTRRAVLCAAVALAVPAGAVFAAPAHAGPYPGRTVLADGHVDVFDARFDDGLRLVVHDGTGAGAAVDRSPADVVLHVRDAGRTTAPDGLEAALPGFATAGQDVWVMPQTQISGQLFAGWATERIARDVLGPGSRVRFEVSRVDGPGRFALWQNGLTGPAVKVNSGDGLPDAFDTAATYTHDHANWGFSAPGEYTLTVGATATLADGSTVTAPPATYTFFVGETLPDEPGAGEVTIGGWRDTFTEDGTYPLTAHHTPDPRVVTYRWSYYIQAVDLDGVLKWMWLDWGGDHPVPTYDFAAWDMWDGGQLRVSLLDADGRVLAQSEPREIRVTPALPEQEGLHVLGVAGHYHTGGTAQLTAAAVPAAELTGVQWLIRDSADADWTAVAGATTAHYAFVVGPNHDGMQVTVRSATPALESAPVTIHVDDHGQGPAGTKSITTTLGEDAGGLFLSVAPEDRDVVLSDLTLDETATGLVAAGELGAVSVTDTRTGGAGWNVSARASDFVAPDGTRFDSAGLGWTPRVVEQGDGMTVSPGAAVTGLNGPRVLGSADTAGRGRAVLDAGLTLRAPVELPPGTYTSLLTLSVI</sequence>
<name>A0AAE3ZKB7_9ACTN</name>
<dbReference type="NCBIfam" id="TIGR03769">
    <property type="entry name" value="P_ac_wall_RPT"/>
    <property type="match status" value="1"/>
</dbReference>
<proteinExistence type="predicted"/>
<comment type="caution">
    <text evidence="2">The sequence shown here is derived from an EMBL/GenBank/DDBJ whole genome shotgun (WGS) entry which is preliminary data.</text>
</comment>
<accession>A0AAE3ZKB7</accession>
<dbReference type="InterPro" id="IPR022435">
    <property type="entry name" value="Surface-anchored_actinobac"/>
</dbReference>
<evidence type="ECO:0000313" key="3">
    <source>
        <dbReference type="Proteomes" id="UP001183629"/>
    </source>
</evidence>
<dbReference type="Proteomes" id="UP001183629">
    <property type="component" value="Unassembled WGS sequence"/>
</dbReference>
<organism evidence="2 3">
    <name type="scientific">Catenuloplanes niger</name>
    <dbReference type="NCBI Taxonomy" id="587534"/>
    <lineage>
        <taxon>Bacteria</taxon>
        <taxon>Bacillati</taxon>
        <taxon>Actinomycetota</taxon>
        <taxon>Actinomycetes</taxon>
        <taxon>Micromonosporales</taxon>
        <taxon>Micromonosporaceae</taxon>
        <taxon>Catenuloplanes</taxon>
    </lineage>
</organism>